<dbReference type="InParanoid" id="A0A2P5DTX5"/>
<proteinExistence type="predicted"/>
<comment type="caution">
    <text evidence="5">The sequence shown here is derived from an EMBL/GenBank/DDBJ whole genome shotgun (WGS) entry which is preliminary data.</text>
</comment>
<dbReference type="AlphaFoldDB" id="A0A2P5DTX5"/>
<keyword evidence="1" id="KW-0479">Metal-binding</keyword>
<evidence type="ECO:0000256" key="3">
    <source>
        <dbReference type="ARBA" id="ARBA00022833"/>
    </source>
</evidence>
<protein>
    <submittedName>
        <fullName evidence="5">Zinc finger, GRF-type</fullName>
    </submittedName>
</protein>
<evidence type="ECO:0000313" key="6">
    <source>
        <dbReference type="Proteomes" id="UP000237000"/>
    </source>
</evidence>
<evidence type="ECO:0000256" key="1">
    <source>
        <dbReference type="ARBA" id="ARBA00022723"/>
    </source>
</evidence>
<reference evidence="6" key="1">
    <citation type="submission" date="2016-06" db="EMBL/GenBank/DDBJ databases">
        <title>Parallel loss of symbiosis genes in relatives of nitrogen-fixing non-legume Parasponia.</title>
        <authorList>
            <person name="Van Velzen R."/>
            <person name="Holmer R."/>
            <person name="Bu F."/>
            <person name="Rutten L."/>
            <person name="Van Zeijl A."/>
            <person name="Liu W."/>
            <person name="Santuari L."/>
            <person name="Cao Q."/>
            <person name="Sharma T."/>
            <person name="Shen D."/>
            <person name="Roswanjaya Y."/>
            <person name="Wardhani T."/>
            <person name="Kalhor M.S."/>
            <person name="Jansen J."/>
            <person name="Van den Hoogen J."/>
            <person name="Gungor B."/>
            <person name="Hartog M."/>
            <person name="Hontelez J."/>
            <person name="Verver J."/>
            <person name="Yang W.-C."/>
            <person name="Schijlen E."/>
            <person name="Repin R."/>
            <person name="Schilthuizen M."/>
            <person name="Schranz E."/>
            <person name="Heidstra R."/>
            <person name="Miyata K."/>
            <person name="Fedorova E."/>
            <person name="Kohlen W."/>
            <person name="Bisseling T."/>
            <person name="Smit S."/>
            <person name="Geurts R."/>
        </authorList>
    </citation>
    <scope>NUCLEOTIDE SEQUENCE [LARGE SCALE GENOMIC DNA]</scope>
    <source>
        <strain evidence="6">cv. RG33-2</strain>
    </source>
</reference>
<accession>A0A2P5DTX5</accession>
<name>A0A2P5DTX5_TREOI</name>
<keyword evidence="2" id="KW-0863">Zinc-finger</keyword>
<dbReference type="InterPro" id="IPR010666">
    <property type="entry name" value="Znf_GRF"/>
</dbReference>
<evidence type="ECO:0000256" key="2">
    <source>
        <dbReference type="ARBA" id="ARBA00022771"/>
    </source>
</evidence>
<keyword evidence="3" id="KW-0862">Zinc</keyword>
<feature type="domain" description="GRF-type" evidence="4">
    <location>
        <begin position="18"/>
        <end position="47"/>
    </location>
</feature>
<sequence>MDTSSHGSRSGSSELVQPYCKCGQLAVCRVSWTRENPGRRFFGCPNFVHGRNTRTVEENRAARDGDQEAEIKMSSDESSYRNMLLLLCGLY</sequence>
<evidence type="ECO:0000313" key="5">
    <source>
        <dbReference type="EMBL" id="PON76753.1"/>
    </source>
</evidence>
<dbReference type="OrthoDB" id="1747633at2759"/>
<dbReference type="PANTHER" id="PTHR33248">
    <property type="entry name" value="ZINC ION-BINDING PROTEIN"/>
    <property type="match status" value="1"/>
</dbReference>
<dbReference type="Pfam" id="PF06839">
    <property type="entry name" value="Zn_ribbon_GRF"/>
    <property type="match status" value="1"/>
</dbReference>
<organism evidence="5 6">
    <name type="scientific">Trema orientale</name>
    <name type="common">Charcoal tree</name>
    <name type="synonym">Celtis orientalis</name>
    <dbReference type="NCBI Taxonomy" id="63057"/>
    <lineage>
        <taxon>Eukaryota</taxon>
        <taxon>Viridiplantae</taxon>
        <taxon>Streptophyta</taxon>
        <taxon>Embryophyta</taxon>
        <taxon>Tracheophyta</taxon>
        <taxon>Spermatophyta</taxon>
        <taxon>Magnoliopsida</taxon>
        <taxon>eudicotyledons</taxon>
        <taxon>Gunneridae</taxon>
        <taxon>Pentapetalae</taxon>
        <taxon>rosids</taxon>
        <taxon>fabids</taxon>
        <taxon>Rosales</taxon>
        <taxon>Cannabaceae</taxon>
        <taxon>Trema</taxon>
    </lineage>
</organism>
<gene>
    <name evidence="5" type="ORF">TorRG33x02_241920</name>
</gene>
<evidence type="ECO:0000259" key="4">
    <source>
        <dbReference type="Pfam" id="PF06839"/>
    </source>
</evidence>
<dbReference type="EMBL" id="JXTC01000249">
    <property type="protein sequence ID" value="PON76753.1"/>
    <property type="molecule type" value="Genomic_DNA"/>
</dbReference>
<dbReference type="Proteomes" id="UP000237000">
    <property type="component" value="Unassembled WGS sequence"/>
</dbReference>
<keyword evidence="6" id="KW-1185">Reference proteome</keyword>
<dbReference type="GO" id="GO:0008270">
    <property type="term" value="F:zinc ion binding"/>
    <property type="evidence" value="ECO:0007669"/>
    <property type="project" value="UniProtKB-KW"/>
</dbReference>